<feature type="transmembrane region" description="Helical" evidence="10">
    <location>
        <begin position="7"/>
        <end position="26"/>
    </location>
</feature>
<evidence type="ECO:0000256" key="1">
    <source>
        <dbReference type="ARBA" id="ARBA00000085"/>
    </source>
</evidence>
<dbReference type="GO" id="GO:0005886">
    <property type="term" value="C:plasma membrane"/>
    <property type="evidence" value="ECO:0007669"/>
    <property type="project" value="UniProtKB-SubCell"/>
</dbReference>
<evidence type="ECO:0000259" key="11">
    <source>
        <dbReference type="PROSITE" id="PS50109"/>
    </source>
</evidence>
<dbReference type="SMART" id="SM00387">
    <property type="entry name" value="HATPase_c"/>
    <property type="match status" value="1"/>
</dbReference>
<dbReference type="PRINTS" id="PR00344">
    <property type="entry name" value="BCTRLSENSOR"/>
</dbReference>
<dbReference type="Gene3D" id="3.30.450.170">
    <property type="entry name" value="Two-component histidine kinase, sensor domain"/>
    <property type="match status" value="1"/>
</dbReference>
<evidence type="ECO:0000256" key="4">
    <source>
        <dbReference type="ARBA" id="ARBA00022475"/>
    </source>
</evidence>
<dbReference type="GO" id="GO:0000155">
    <property type="term" value="F:phosphorelay sensor kinase activity"/>
    <property type="evidence" value="ECO:0007669"/>
    <property type="project" value="InterPro"/>
</dbReference>
<evidence type="ECO:0000256" key="2">
    <source>
        <dbReference type="ARBA" id="ARBA00004651"/>
    </source>
</evidence>
<feature type="domain" description="Histidine kinase" evidence="11">
    <location>
        <begin position="241"/>
        <end position="450"/>
    </location>
</feature>
<dbReference type="GO" id="GO:0005524">
    <property type="term" value="F:ATP binding"/>
    <property type="evidence" value="ECO:0007669"/>
    <property type="project" value="UniProtKB-KW"/>
</dbReference>
<dbReference type="AlphaFoldDB" id="A0A9X7MYK1"/>
<dbReference type="KEGG" id="pden:F1C79_08370"/>
<keyword evidence="9" id="KW-0067">ATP-binding</keyword>
<dbReference type="Gene3D" id="1.10.8.500">
    <property type="entry name" value="HAMP domain in histidine kinase"/>
    <property type="match status" value="1"/>
</dbReference>
<dbReference type="Pfam" id="PF02518">
    <property type="entry name" value="HATPase_c"/>
    <property type="match status" value="1"/>
</dbReference>
<keyword evidence="8 13" id="KW-0418">Kinase</keyword>
<keyword evidence="4" id="KW-1003">Cell membrane</keyword>
<dbReference type="SUPFAM" id="SSF47384">
    <property type="entry name" value="Homodimeric domain of signal transducing histidine kinase"/>
    <property type="match status" value="1"/>
</dbReference>
<accession>A0A9X7MYK1</accession>
<dbReference type="CDD" id="cd00082">
    <property type="entry name" value="HisKA"/>
    <property type="match status" value="1"/>
</dbReference>
<evidence type="ECO:0000256" key="5">
    <source>
        <dbReference type="ARBA" id="ARBA00022553"/>
    </source>
</evidence>
<keyword evidence="6" id="KW-0808">Transferase</keyword>
<reference evidence="13 14" key="1">
    <citation type="submission" date="2019-09" db="EMBL/GenBank/DDBJ databases">
        <title>Prosopis cineraria nodule microbiome.</title>
        <authorList>
            <person name="Chaluvadi S.R."/>
            <person name="Ali R."/>
            <person name="Wang X."/>
        </authorList>
    </citation>
    <scope>NUCLEOTIDE SEQUENCE [LARGE SCALE GENOMIC DNA]</scope>
    <source>
        <strain evidence="13 14">BG1</strain>
    </source>
</reference>
<name>A0A9X7MYK1_PSEDE</name>
<dbReference type="InterPro" id="IPR003660">
    <property type="entry name" value="HAMP_dom"/>
</dbReference>
<gene>
    <name evidence="13" type="ORF">F1C79_08370</name>
</gene>
<evidence type="ECO:0000256" key="10">
    <source>
        <dbReference type="SAM" id="Phobius"/>
    </source>
</evidence>
<dbReference type="InterPro" id="IPR004358">
    <property type="entry name" value="Sig_transdc_His_kin-like_C"/>
</dbReference>
<keyword evidence="10" id="KW-1133">Transmembrane helix</keyword>
<dbReference type="RefSeq" id="WP_151187062.1">
    <property type="nucleotide sequence ID" value="NZ_CP043626.1"/>
</dbReference>
<dbReference type="OrthoDB" id="9804645at2"/>
<dbReference type="InterPro" id="IPR036097">
    <property type="entry name" value="HisK_dim/P_sf"/>
</dbReference>
<comment type="catalytic activity">
    <reaction evidence="1">
        <text>ATP + protein L-histidine = ADP + protein N-phospho-L-histidine.</text>
        <dbReference type="EC" id="2.7.13.3"/>
    </reaction>
</comment>
<protein>
    <recommendedName>
        <fullName evidence="3">histidine kinase</fullName>
        <ecNumber evidence="3">2.7.13.3</ecNumber>
    </recommendedName>
</protein>
<dbReference type="InterPro" id="IPR036890">
    <property type="entry name" value="HATPase_C_sf"/>
</dbReference>
<dbReference type="PROSITE" id="PS50109">
    <property type="entry name" value="HIS_KIN"/>
    <property type="match status" value="1"/>
</dbReference>
<keyword evidence="14" id="KW-1185">Reference proteome</keyword>
<evidence type="ECO:0000256" key="7">
    <source>
        <dbReference type="ARBA" id="ARBA00022741"/>
    </source>
</evidence>
<dbReference type="SMART" id="SM00388">
    <property type="entry name" value="HisKA"/>
    <property type="match status" value="1"/>
</dbReference>
<evidence type="ECO:0000256" key="8">
    <source>
        <dbReference type="ARBA" id="ARBA00022777"/>
    </source>
</evidence>
<dbReference type="CDD" id="cd06225">
    <property type="entry name" value="HAMP"/>
    <property type="match status" value="1"/>
</dbReference>
<dbReference type="PANTHER" id="PTHR44936:SF10">
    <property type="entry name" value="SENSOR PROTEIN RSTB"/>
    <property type="match status" value="1"/>
</dbReference>
<dbReference type="InterPro" id="IPR050980">
    <property type="entry name" value="2C_sensor_his_kinase"/>
</dbReference>
<keyword evidence="10" id="KW-0812">Transmembrane</keyword>
<dbReference type="EC" id="2.7.13.3" evidence="3"/>
<proteinExistence type="predicted"/>
<evidence type="ECO:0000313" key="13">
    <source>
        <dbReference type="EMBL" id="QEY71640.1"/>
    </source>
</evidence>
<dbReference type="Gene3D" id="3.30.565.10">
    <property type="entry name" value="Histidine kinase-like ATPase, C-terminal domain"/>
    <property type="match status" value="1"/>
</dbReference>
<dbReference type="InterPro" id="IPR038428">
    <property type="entry name" value="HK_sensor_dom_sf"/>
</dbReference>
<evidence type="ECO:0000313" key="14">
    <source>
        <dbReference type="Proteomes" id="UP000326659"/>
    </source>
</evidence>
<dbReference type="SUPFAM" id="SSF158472">
    <property type="entry name" value="HAMP domain-like"/>
    <property type="match status" value="1"/>
</dbReference>
<sequence length="464" mass="52594">MRRHPLLWKIAALQVGFCLLLTWLIWTWGLSLERSTYFLGTEDRDYLARYAEQAERVWEQQGAEGVEQFRRELSAAEDTWVAVIGEHLQSLGTTPLTAEESSHLTFMRMLHWPMSRRLQDELPYVSIEFPRHPERGRLVMQLPERLLPGGLTPWTHLFSHGVVPTLLAALLGLLIYRHLVLPLNRLRARADALRADDLDSEGPGTPLAHRRDELGELALAFDHMADRLRHSLAQQRLLLRTLSHELRTPLARLRIAHDSDLPADQLRQRLDREIQDMQRLLEDTLDLAWMDTERPQLEREPVLVLSVWEALREDACFESGWEPERLPCSLGTECVVQVHLDSFAQAIENLLRNGIRHSPRGGSVRLDGWREGAFWHLCVSDDGPGVAEADLERIFQPYQRLQPSESSGFGLGLAIARRGVELADGRLWAENGTAHGKSGLCLHLLLPAALPPTSKLGQQSAASV</sequence>
<dbReference type="EMBL" id="CP043626">
    <property type="protein sequence ID" value="QEY71640.1"/>
    <property type="molecule type" value="Genomic_DNA"/>
</dbReference>
<evidence type="ECO:0000256" key="9">
    <source>
        <dbReference type="ARBA" id="ARBA00022840"/>
    </source>
</evidence>
<keyword evidence="5" id="KW-0597">Phosphoprotein</keyword>
<dbReference type="SMART" id="SM00304">
    <property type="entry name" value="HAMP"/>
    <property type="match status" value="1"/>
</dbReference>
<dbReference type="InterPro" id="IPR003594">
    <property type="entry name" value="HATPase_dom"/>
</dbReference>
<evidence type="ECO:0000259" key="12">
    <source>
        <dbReference type="PROSITE" id="PS50885"/>
    </source>
</evidence>
<dbReference type="Gene3D" id="1.10.287.130">
    <property type="match status" value="1"/>
</dbReference>
<dbReference type="InterPro" id="IPR005467">
    <property type="entry name" value="His_kinase_dom"/>
</dbReference>
<dbReference type="PROSITE" id="PS50885">
    <property type="entry name" value="HAMP"/>
    <property type="match status" value="1"/>
</dbReference>
<dbReference type="PANTHER" id="PTHR44936">
    <property type="entry name" value="SENSOR PROTEIN CREC"/>
    <property type="match status" value="1"/>
</dbReference>
<organism evidence="13 14">
    <name type="scientific">Pseudomonas denitrificans</name>
    <dbReference type="NCBI Taxonomy" id="43306"/>
    <lineage>
        <taxon>Bacteria</taxon>
        <taxon>Pseudomonadati</taxon>
        <taxon>Pseudomonadota</taxon>
        <taxon>Gammaproteobacteria</taxon>
        <taxon>Pseudomonadales</taxon>
        <taxon>Pseudomonadaceae</taxon>
        <taxon>Halopseudomonas</taxon>
    </lineage>
</organism>
<dbReference type="Pfam" id="PF16750">
    <property type="entry name" value="HK_sensor"/>
    <property type="match status" value="1"/>
</dbReference>
<dbReference type="InterPro" id="IPR003661">
    <property type="entry name" value="HisK_dim/P_dom"/>
</dbReference>
<feature type="domain" description="HAMP" evidence="12">
    <location>
        <begin position="177"/>
        <end position="233"/>
    </location>
</feature>
<evidence type="ECO:0000256" key="3">
    <source>
        <dbReference type="ARBA" id="ARBA00012438"/>
    </source>
</evidence>
<evidence type="ECO:0000256" key="6">
    <source>
        <dbReference type="ARBA" id="ARBA00022679"/>
    </source>
</evidence>
<comment type="subcellular location">
    <subcellularLocation>
        <location evidence="2">Cell membrane</location>
        <topology evidence="2">Multi-pass membrane protein</topology>
    </subcellularLocation>
</comment>
<dbReference type="InterPro" id="IPR031930">
    <property type="entry name" value="HK_sensor"/>
</dbReference>
<keyword evidence="7" id="KW-0547">Nucleotide-binding</keyword>
<keyword evidence="10" id="KW-0472">Membrane</keyword>
<dbReference type="Pfam" id="PF00512">
    <property type="entry name" value="HisKA"/>
    <property type="match status" value="1"/>
</dbReference>
<dbReference type="Pfam" id="PF00672">
    <property type="entry name" value="HAMP"/>
    <property type="match status" value="1"/>
</dbReference>
<dbReference type="Proteomes" id="UP000326659">
    <property type="component" value="Chromosome"/>
</dbReference>
<dbReference type="SUPFAM" id="SSF55874">
    <property type="entry name" value="ATPase domain of HSP90 chaperone/DNA topoisomerase II/histidine kinase"/>
    <property type="match status" value="1"/>
</dbReference>